<dbReference type="Proteomes" id="UP000759131">
    <property type="component" value="Unassembled WGS sequence"/>
</dbReference>
<feature type="region of interest" description="Disordered" evidence="2">
    <location>
        <begin position="135"/>
        <end position="158"/>
    </location>
</feature>
<accession>A0A7R9Q738</accession>
<keyword evidence="4" id="KW-1185">Reference proteome</keyword>
<dbReference type="AlphaFoldDB" id="A0A7R9Q738"/>
<evidence type="ECO:0000313" key="4">
    <source>
        <dbReference type="Proteomes" id="UP000759131"/>
    </source>
</evidence>
<gene>
    <name evidence="3" type="ORF">OSB1V03_LOCUS15401</name>
</gene>
<protein>
    <submittedName>
        <fullName evidence="3">Uncharacterized protein</fullName>
    </submittedName>
</protein>
<sequence length="224" mass="24917">EVKALEAQLKTSNDTIKTITEETSALKASNESEVKALKAQLKTSNNSMETQIKDVRQKLCGFSKEFNASNESEENPLKAQLKSAMDSIETTTEEINDLRESGLRDGLRALKASKLIIESDVKQLAQQMNAQNIRCSASDSSSSTSSIGSHNHLTTNSDKISDNIDIREMFKKIENQIKTQYQMTYTLLKALVVENELTLTTLEDIRQLAEDSDDSESMTSVDQN</sequence>
<feature type="coiled-coil region" evidence="1">
    <location>
        <begin position="2"/>
        <end position="101"/>
    </location>
</feature>
<dbReference type="EMBL" id="CAJPIZ010015853">
    <property type="protein sequence ID" value="CAG2115439.1"/>
    <property type="molecule type" value="Genomic_DNA"/>
</dbReference>
<organism evidence="3">
    <name type="scientific">Medioppia subpectinata</name>
    <dbReference type="NCBI Taxonomy" id="1979941"/>
    <lineage>
        <taxon>Eukaryota</taxon>
        <taxon>Metazoa</taxon>
        <taxon>Ecdysozoa</taxon>
        <taxon>Arthropoda</taxon>
        <taxon>Chelicerata</taxon>
        <taxon>Arachnida</taxon>
        <taxon>Acari</taxon>
        <taxon>Acariformes</taxon>
        <taxon>Sarcoptiformes</taxon>
        <taxon>Oribatida</taxon>
        <taxon>Brachypylina</taxon>
        <taxon>Oppioidea</taxon>
        <taxon>Oppiidae</taxon>
        <taxon>Medioppia</taxon>
    </lineage>
</organism>
<dbReference type="EMBL" id="OC870428">
    <property type="protein sequence ID" value="CAD7635009.1"/>
    <property type="molecule type" value="Genomic_DNA"/>
</dbReference>
<evidence type="ECO:0000313" key="3">
    <source>
        <dbReference type="EMBL" id="CAD7635009.1"/>
    </source>
</evidence>
<keyword evidence="1" id="KW-0175">Coiled coil</keyword>
<proteinExistence type="predicted"/>
<name>A0A7R9Q738_9ACAR</name>
<evidence type="ECO:0000256" key="2">
    <source>
        <dbReference type="SAM" id="MobiDB-lite"/>
    </source>
</evidence>
<evidence type="ECO:0000256" key="1">
    <source>
        <dbReference type="SAM" id="Coils"/>
    </source>
</evidence>
<feature type="compositionally biased region" description="Low complexity" evidence="2">
    <location>
        <begin position="136"/>
        <end position="149"/>
    </location>
</feature>
<reference evidence="3" key="1">
    <citation type="submission" date="2020-11" db="EMBL/GenBank/DDBJ databases">
        <authorList>
            <person name="Tran Van P."/>
        </authorList>
    </citation>
    <scope>NUCLEOTIDE SEQUENCE</scope>
</reference>
<feature type="non-terminal residue" evidence="3">
    <location>
        <position position="224"/>
    </location>
</feature>